<gene>
    <name evidence="1" type="ORF">H1R20_g10168</name>
</gene>
<evidence type="ECO:0000313" key="1">
    <source>
        <dbReference type="EMBL" id="KAJ2926906.1"/>
    </source>
</evidence>
<dbReference type="Proteomes" id="UP001140091">
    <property type="component" value="Unassembled WGS sequence"/>
</dbReference>
<organism evidence="1 2">
    <name type="scientific">Candolleomyces eurysporus</name>
    <dbReference type="NCBI Taxonomy" id="2828524"/>
    <lineage>
        <taxon>Eukaryota</taxon>
        <taxon>Fungi</taxon>
        <taxon>Dikarya</taxon>
        <taxon>Basidiomycota</taxon>
        <taxon>Agaricomycotina</taxon>
        <taxon>Agaricomycetes</taxon>
        <taxon>Agaricomycetidae</taxon>
        <taxon>Agaricales</taxon>
        <taxon>Agaricineae</taxon>
        <taxon>Psathyrellaceae</taxon>
        <taxon>Candolleomyces</taxon>
    </lineage>
</organism>
<dbReference type="AlphaFoldDB" id="A0A9W8J0R6"/>
<protein>
    <submittedName>
        <fullName evidence="1">Uncharacterized protein</fullName>
    </submittedName>
</protein>
<dbReference type="EMBL" id="JANBPK010001042">
    <property type="protein sequence ID" value="KAJ2926906.1"/>
    <property type="molecule type" value="Genomic_DNA"/>
</dbReference>
<accession>A0A9W8J0R6</accession>
<feature type="non-terminal residue" evidence="1">
    <location>
        <position position="1"/>
    </location>
</feature>
<proteinExistence type="predicted"/>
<reference evidence="1" key="1">
    <citation type="submission" date="2022-06" db="EMBL/GenBank/DDBJ databases">
        <title>Genome Sequence of Candolleomyces eurysporus.</title>
        <authorList>
            <person name="Buettner E."/>
        </authorList>
    </citation>
    <scope>NUCLEOTIDE SEQUENCE</scope>
    <source>
        <strain evidence="1">VTCC 930004</strain>
    </source>
</reference>
<comment type="caution">
    <text evidence="1">The sequence shown here is derived from an EMBL/GenBank/DDBJ whole genome shotgun (WGS) entry which is preliminary data.</text>
</comment>
<name>A0A9W8J0R6_9AGAR</name>
<sequence length="241" mass="28005">MKVYRFAGSIGPVDVMALAEVVVSRTKQVCALEKGQSYLEPLTEVDLTNYDVGNFEIQWKQAISKLAGNSEFLNEDANSNSNVEDGLDDIASKIEEILTNRFTPYRFIFRGMHNARDHADTNLHRELDQEMRTMENLDLQKYQDVAILGRRSIPHLLCCIGQILPNTIPGDDVFEFRSRAKKLLDKWKPFILRDVLRDSLASPYIWRYERIGYQARLLCRRPFDETANEEIAEKIWEFLLR</sequence>
<evidence type="ECO:0000313" key="2">
    <source>
        <dbReference type="Proteomes" id="UP001140091"/>
    </source>
</evidence>
<dbReference type="OrthoDB" id="2895182at2759"/>
<keyword evidence="2" id="KW-1185">Reference proteome</keyword>